<proteinExistence type="predicted"/>
<gene>
    <name evidence="1" type="ORF">PGLA2088_LOCUS19171</name>
</gene>
<reference evidence="1" key="1">
    <citation type="submission" date="2021-02" db="EMBL/GenBank/DDBJ databases">
        <authorList>
            <person name="Dougan E. K."/>
            <person name="Rhodes N."/>
            <person name="Thang M."/>
            <person name="Chan C."/>
        </authorList>
    </citation>
    <scope>NUCLEOTIDE SEQUENCE</scope>
</reference>
<evidence type="ECO:0000313" key="1">
    <source>
        <dbReference type="EMBL" id="CAE8674911.1"/>
    </source>
</evidence>
<evidence type="ECO:0000313" key="2">
    <source>
        <dbReference type="Proteomes" id="UP000626109"/>
    </source>
</evidence>
<comment type="caution">
    <text evidence="1">The sequence shown here is derived from an EMBL/GenBank/DDBJ whole genome shotgun (WGS) entry which is preliminary data.</text>
</comment>
<dbReference type="Proteomes" id="UP000626109">
    <property type="component" value="Unassembled WGS sequence"/>
</dbReference>
<organism evidence="1 2">
    <name type="scientific">Polarella glacialis</name>
    <name type="common">Dinoflagellate</name>
    <dbReference type="NCBI Taxonomy" id="89957"/>
    <lineage>
        <taxon>Eukaryota</taxon>
        <taxon>Sar</taxon>
        <taxon>Alveolata</taxon>
        <taxon>Dinophyceae</taxon>
        <taxon>Suessiales</taxon>
        <taxon>Suessiaceae</taxon>
        <taxon>Polarella</taxon>
    </lineage>
</organism>
<sequence>MDVQTLGPGDVVCVQGTDRFSAIGAVGGYLGHVLVVLGQPRLVQGGGDEAEELRTVLPTPMPWPLWLLKTFESTSSVTGLHTSNHVIHVEESTGRFRLLGEIQWGEQFIEYEGAVAEFWKAPAPLRSAFRTDLMNEVLEEMKESQDSWSLFTAVRAVLRSAFVEEEADQLATLRELQECWVSKPICTSVIICFWQRYLCKLPAACREDADLHAARMVLQWMPLKADRALPGDLLSTMLKYGWTSLKERSRTLTVRTA</sequence>
<protein>
    <submittedName>
        <fullName evidence="1">Uncharacterized protein</fullName>
    </submittedName>
</protein>
<dbReference type="AlphaFoldDB" id="A0A813J6Y7"/>
<accession>A0A813J6Y7</accession>
<dbReference type="EMBL" id="CAJNNW010024942">
    <property type="protein sequence ID" value="CAE8674911.1"/>
    <property type="molecule type" value="Genomic_DNA"/>
</dbReference>
<name>A0A813J6Y7_POLGL</name>